<proteinExistence type="predicted"/>
<accession>A0A9P5X102</accession>
<evidence type="ECO:0000313" key="1">
    <source>
        <dbReference type="EMBL" id="KAF9442803.1"/>
    </source>
</evidence>
<sequence>MLRLCSGLREASVRVMRIEESTAKLIARIPETRLPKLKSLLIRFESTTYHGRFMEPFELPSLRTLQTRFDWRNDTLGSDDMTGCYAELISRSACPIQRLYIGRNSLELDLERLLEVAKGLRELSVADHVRVPGEVWDRIGRGEIGLRLDRLGVSVATVDPLLSMLEARMGVHRSGVCSGDMAVSLCCVQEPSRMDVDGVEDRFVPVFKEMKLGCPKPSFQQRWRMECLEKLGLRIVLCHYGFFER</sequence>
<dbReference type="Proteomes" id="UP000807342">
    <property type="component" value="Unassembled WGS sequence"/>
</dbReference>
<dbReference type="EMBL" id="MU151565">
    <property type="protein sequence ID" value="KAF9442803.1"/>
    <property type="molecule type" value="Genomic_DNA"/>
</dbReference>
<comment type="caution">
    <text evidence="1">The sequence shown here is derived from an EMBL/GenBank/DDBJ whole genome shotgun (WGS) entry which is preliminary data.</text>
</comment>
<dbReference type="AlphaFoldDB" id="A0A9P5X102"/>
<keyword evidence="2" id="KW-1185">Reference proteome</keyword>
<reference evidence="1" key="1">
    <citation type="submission" date="2020-11" db="EMBL/GenBank/DDBJ databases">
        <authorList>
            <consortium name="DOE Joint Genome Institute"/>
            <person name="Ahrendt S."/>
            <person name="Riley R."/>
            <person name="Andreopoulos W."/>
            <person name="Labutti K."/>
            <person name="Pangilinan J."/>
            <person name="Ruiz-Duenas F.J."/>
            <person name="Barrasa J.M."/>
            <person name="Sanchez-Garcia M."/>
            <person name="Camarero S."/>
            <person name="Miyauchi S."/>
            <person name="Serrano A."/>
            <person name="Linde D."/>
            <person name="Babiker R."/>
            <person name="Drula E."/>
            <person name="Ayuso-Fernandez I."/>
            <person name="Pacheco R."/>
            <person name="Padilla G."/>
            <person name="Ferreira P."/>
            <person name="Barriuso J."/>
            <person name="Kellner H."/>
            <person name="Castanera R."/>
            <person name="Alfaro M."/>
            <person name="Ramirez L."/>
            <person name="Pisabarro A.G."/>
            <person name="Kuo A."/>
            <person name="Tritt A."/>
            <person name="Lipzen A."/>
            <person name="He G."/>
            <person name="Yan M."/>
            <person name="Ng V."/>
            <person name="Cullen D."/>
            <person name="Martin F."/>
            <person name="Rosso M.-N."/>
            <person name="Henrissat B."/>
            <person name="Hibbett D."/>
            <person name="Martinez A.T."/>
            <person name="Grigoriev I.V."/>
        </authorList>
    </citation>
    <scope>NUCLEOTIDE SEQUENCE</scope>
    <source>
        <strain evidence="1">MF-IS2</strain>
    </source>
</reference>
<dbReference type="OrthoDB" id="2988426at2759"/>
<evidence type="ECO:0000313" key="2">
    <source>
        <dbReference type="Proteomes" id="UP000807342"/>
    </source>
</evidence>
<gene>
    <name evidence="1" type="ORF">P691DRAFT_680783</name>
</gene>
<protein>
    <submittedName>
        <fullName evidence="1">Uncharacterized protein</fullName>
    </submittedName>
</protein>
<name>A0A9P5X102_9AGAR</name>
<organism evidence="1 2">
    <name type="scientific">Macrolepiota fuliginosa MF-IS2</name>
    <dbReference type="NCBI Taxonomy" id="1400762"/>
    <lineage>
        <taxon>Eukaryota</taxon>
        <taxon>Fungi</taxon>
        <taxon>Dikarya</taxon>
        <taxon>Basidiomycota</taxon>
        <taxon>Agaricomycotina</taxon>
        <taxon>Agaricomycetes</taxon>
        <taxon>Agaricomycetidae</taxon>
        <taxon>Agaricales</taxon>
        <taxon>Agaricineae</taxon>
        <taxon>Agaricaceae</taxon>
        <taxon>Macrolepiota</taxon>
    </lineage>
</organism>